<protein>
    <submittedName>
        <fullName evidence="1">HAD hydrolase-like protein</fullName>
    </submittedName>
</protein>
<dbReference type="GO" id="GO:0016787">
    <property type="term" value="F:hydrolase activity"/>
    <property type="evidence" value="ECO:0007669"/>
    <property type="project" value="UniProtKB-KW"/>
</dbReference>
<keyword evidence="1" id="KW-0378">Hydrolase</keyword>
<dbReference type="GO" id="GO:0005829">
    <property type="term" value="C:cytosol"/>
    <property type="evidence" value="ECO:0007669"/>
    <property type="project" value="TreeGrafter"/>
</dbReference>
<proteinExistence type="predicted"/>
<reference evidence="1" key="1">
    <citation type="submission" date="2020-04" db="EMBL/GenBank/DDBJ databases">
        <title>Deep metagenomics examines the oral microbiome during advanced dental caries in children, revealing novel taxa and co-occurrences with host molecules.</title>
        <authorList>
            <person name="Baker J.L."/>
            <person name="Morton J.T."/>
            <person name="Dinis M."/>
            <person name="Alvarez R."/>
            <person name="Tran N.C."/>
            <person name="Knight R."/>
            <person name="Edlund A."/>
        </authorList>
    </citation>
    <scope>NUCLEOTIDE SEQUENCE</scope>
    <source>
        <strain evidence="1">JCVI_24_bin.2</strain>
    </source>
</reference>
<dbReference type="InterPro" id="IPR050155">
    <property type="entry name" value="HAD-like_hydrolase_sf"/>
</dbReference>
<name>A0A930GWW6_9FIRM</name>
<dbReference type="InterPro" id="IPR023214">
    <property type="entry name" value="HAD_sf"/>
</dbReference>
<evidence type="ECO:0000313" key="1">
    <source>
        <dbReference type="EMBL" id="MBF1283874.1"/>
    </source>
</evidence>
<dbReference type="Proteomes" id="UP000709351">
    <property type="component" value="Unassembled WGS sequence"/>
</dbReference>
<gene>
    <name evidence="1" type="ORF">HXM93_04995</name>
</gene>
<accession>A0A930GWW6</accession>
<sequence length="212" mass="24072">MGQYKNILLDLDGTIMDSGSGIMKSVQYALDRFSLYKQPEEKLRKFIGPALVDSFMNFYGFTREKAEEAVGYYREYYPEKGIFDAFLYPGMKDCIEKMAGDGKKLVLLTSKPIFFASKILHHFQLSPYFFLEIGPDMSEQSSDKTLLIEKALKKGEFKREDCLMVGDTKYDIFAAKEVGIDSVAALYGYGDPEEISIANYSIEKPLDLLSIL</sequence>
<dbReference type="SUPFAM" id="SSF56784">
    <property type="entry name" value="HAD-like"/>
    <property type="match status" value="1"/>
</dbReference>
<dbReference type="AlphaFoldDB" id="A0A930GWW6"/>
<dbReference type="SFLD" id="SFLDS00003">
    <property type="entry name" value="Haloacid_Dehalogenase"/>
    <property type="match status" value="1"/>
</dbReference>
<dbReference type="EMBL" id="JABZRD010000277">
    <property type="protein sequence ID" value="MBF1283874.1"/>
    <property type="molecule type" value="Genomic_DNA"/>
</dbReference>
<dbReference type="Gene3D" id="1.10.150.240">
    <property type="entry name" value="Putative phosphatase, domain 2"/>
    <property type="match status" value="1"/>
</dbReference>
<dbReference type="InterPro" id="IPR041492">
    <property type="entry name" value="HAD_2"/>
</dbReference>
<dbReference type="SFLD" id="SFLDG01129">
    <property type="entry name" value="C1.5:_HAD__Beta-PGM__Phosphata"/>
    <property type="match status" value="1"/>
</dbReference>
<dbReference type="InterPro" id="IPR023198">
    <property type="entry name" value="PGP-like_dom2"/>
</dbReference>
<comment type="caution">
    <text evidence="1">The sequence shown here is derived from an EMBL/GenBank/DDBJ whole genome shotgun (WGS) entry which is preliminary data.</text>
</comment>
<dbReference type="Pfam" id="PF13419">
    <property type="entry name" value="HAD_2"/>
    <property type="match status" value="1"/>
</dbReference>
<dbReference type="PANTHER" id="PTHR43434:SF20">
    <property type="entry name" value="5'-NUCLEOTIDASE"/>
    <property type="match status" value="1"/>
</dbReference>
<evidence type="ECO:0000313" key="2">
    <source>
        <dbReference type="Proteomes" id="UP000709351"/>
    </source>
</evidence>
<dbReference type="PANTHER" id="PTHR43434">
    <property type="entry name" value="PHOSPHOGLYCOLATE PHOSPHATASE"/>
    <property type="match status" value="1"/>
</dbReference>
<dbReference type="InterPro" id="IPR036412">
    <property type="entry name" value="HAD-like_sf"/>
</dbReference>
<dbReference type="Gene3D" id="3.40.50.1000">
    <property type="entry name" value="HAD superfamily/HAD-like"/>
    <property type="match status" value="1"/>
</dbReference>
<dbReference type="GO" id="GO:0004713">
    <property type="term" value="F:protein tyrosine kinase activity"/>
    <property type="evidence" value="ECO:0007669"/>
    <property type="project" value="TreeGrafter"/>
</dbReference>
<organism evidence="1 2">
    <name type="scientific">Oribacterium parvum</name>
    <dbReference type="NCBI Taxonomy" id="1501329"/>
    <lineage>
        <taxon>Bacteria</taxon>
        <taxon>Bacillati</taxon>
        <taxon>Bacillota</taxon>
        <taxon>Clostridia</taxon>
        <taxon>Lachnospirales</taxon>
        <taxon>Lachnospiraceae</taxon>
        <taxon>Oribacterium</taxon>
    </lineage>
</organism>